<reference evidence="1 2" key="1">
    <citation type="submission" date="2019-05" db="EMBL/GenBank/DDBJ databases">
        <title>Verrucobacter flavum gen. nov., sp. nov. a new member of the family Verrucomicrobiaceae.</title>
        <authorList>
            <person name="Szuroczki S."/>
            <person name="Abbaszade G."/>
            <person name="Szabo A."/>
            <person name="Felfoldi T."/>
            <person name="Schumann P."/>
            <person name="Boka K."/>
            <person name="Keki Z."/>
            <person name="Toumi M."/>
            <person name="Toth E."/>
        </authorList>
    </citation>
    <scope>NUCLEOTIDE SEQUENCE [LARGE SCALE GENOMIC DNA]</scope>
    <source>
        <strain evidence="1 2">MG-N-17</strain>
    </source>
</reference>
<dbReference type="Proteomes" id="UP000306196">
    <property type="component" value="Unassembled WGS sequence"/>
</dbReference>
<gene>
    <name evidence="1" type="ORF">FEM03_20715</name>
</gene>
<accession>A0A5R8KB42</accession>
<sequence>MTSLAHSQSVNLDDPVATVPFKEEKVGDFAASGILGSVKVEGAFSGSLLTVDEAFTTKYENNPPSAPFKVIVPKDKGLRFLPGGKKSGAPELIRITLPDAEEKKAVEILRFGPLRLKQGAAEERVKAAVNLLKKAAFPMFTNGFENARELEVYLTKVGSYDAAVMHIEMSAPAGGPDYLVKAIAILHPTKDGGAMGFLMADKNLSEVKSVEDLSSKGVGMQIIHSLKFVEE</sequence>
<protein>
    <submittedName>
        <fullName evidence="1">Uncharacterized protein</fullName>
    </submittedName>
</protein>
<dbReference type="AlphaFoldDB" id="A0A5R8KB42"/>
<dbReference type="RefSeq" id="WP_138088219.1">
    <property type="nucleotide sequence ID" value="NZ_VAUV01000019.1"/>
</dbReference>
<name>A0A5R8KB42_9BACT</name>
<organism evidence="1 2">
    <name type="scientific">Phragmitibacter flavus</name>
    <dbReference type="NCBI Taxonomy" id="2576071"/>
    <lineage>
        <taxon>Bacteria</taxon>
        <taxon>Pseudomonadati</taxon>
        <taxon>Verrucomicrobiota</taxon>
        <taxon>Verrucomicrobiia</taxon>
        <taxon>Verrucomicrobiales</taxon>
        <taxon>Verrucomicrobiaceae</taxon>
        <taxon>Phragmitibacter</taxon>
    </lineage>
</organism>
<dbReference type="EMBL" id="VAUV01000019">
    <property type="protein sequence ID" value="TLD68759.1"/>
    <property type="molecule type" value="Genomic_DNA"/>
</dbReference>
<proteinExistence type="predicted"/>
<comment type="caution">
    <text evidence="1">The sequence shown here is derived from an EMBL/GenBank/DDBJ whole genome shotgun (WGS) entry which is preliminary data.</text>
</comment>
<evidence type="ECO:0000313" key="1">
    <source>
        <dbReference type="EMBL" id="TLD68759.1"/>
    </source>
</evidence>
<evidence type="ECO:0000313" key="2">
    <source>
        <dbReference type="Proteomes" id="UP000306196"/>
    </source>
</evidence>
<dbReference type="OrthoDB" id="197062at2"/>
<keyword evidence="2" id="KW-1185">Reference proteome</keyword>